<dbReference type="RefSeq" id="XP_067526921.1">
    <property type="nucleotide sequence ID" value="XM_067670820.1"/>
</dbReference>
<name>I1CSU5_RHIO9</name>
<evidence type="ECO:0000313" key="2">
    <source>
        <dbReference type="EMBL" id="EIE91525.1"/>
    </source>
</evidence>
<dbReference type="VEuPathDB" id="FungiDB:RO3G_16236"/>
<dbReference type="InParanoid" id="I1CSU5"/>
<dbReference type="EMBL" id="CH476750">
    <property type="protein sequence ID" value="EIE91525.1"/>
    <property type="molecule type" value="Genomic_DNA"/>
</dbReference>
<evidence type="ECO:0000313" key="3">
    <source>
        <dbReference type="Proteomes" id="UP000009138"/>
    </source>
</evidence>
<dbReference type="Proteomes" id="UP000009138">
    <property type="component" value="Unassembled WGS sequence"/>
</dbReference>
<gene>
    <name evidence="2" type="ORF">RO3G_16236</name>
</gene>
<dbReference type="AlphaFoldDB" id="I1CSU5"/>
<organism evidence="2 3">
    <name type="scientific">Rhizopus delemar (strain RA 99-880 / ATCC MYA-4621 / FGSC 9543 / NRRL 43880)</name>
    <name type="common">Mucormycosis agent</name>
    <name type="synonym">Rhizopus arrhizus var. delemar</name>
    <dbReference type="NCBI Taxonomy" id="246409"/>
    <lineage>
        <taxon>Eukaryota</taxon>
        <taxon>Fungi</taxon>
        <taxon>Fungi incertae sedis</taxon>
        <taxon>Mucoromycota</taxon>
        <taxon>Mucoromycotina</taxon>
        <taxon>Mucoromycetes</taxon>
        <taxon>Mucorales</taxon>
        <taxon>Mucorineae</taxon>
        <taxon>Rhizopodaceae</taxon>
        <taxon>Rhizopus</taxon>
    </lineage>
</organism>
<proteinExistence type="predicted"/>
<protein>
    <submittedName>
        <fullName evidence="2">Uncharacterized protein</fullName>
    </submittedName>
</protein>
<accession>I1CSU5</accession>
<reference evidence="2 3" key="1">
    <citation type="journal article" date="2009" name="PLoS Genet.">
        <title>Genomic analysis of the basal lineage fungus Rhizopus oryzae reveals a whole-genome duplication.</title>
        <authorList>
            <person name="Ma L.-J."/>
            <person name="Ibrahim A.S."/>
            <person name="Skory C."/>
            <person name="Grabherr M.G."/>
            <person name="Burger G."/>
            <person name="Butler M."/>
            <person name="Elias M."/>
            <person name="Idnurm A."/>
            <person name="Lang B.F."/>
            <person name="Sone T."/>
            <person name="Abe A."/>
            <person name="Calvo S.E."/>
            <person name="Corrochano L.M."/>
            <person name="Engels R."/>
            <person name="Fu J."/>
            <person name="Hansberg W."/>
            <person name="Kim J.-M."/>
            <person name="Kodira C.D."/>
            <person name="Koehrsen M.J."/>
            <person name="Liu B."/>
            <person name="Miranda-Saavedra D."/>
            <person name="O'Leary S."/>
            <person name="Ortiz-Castellanos L."/>
            <person name="Poulter R."/>
            <person name="Rodriguez-Romero J."/>
            <person name="Ruiz-Herrera J."/>
            <person name="Shen Y.-Q."/>
            <person name="Zeng Q."/>
            <person name="Galagan J."/>
            <person name="Birren B.W."/>
            <person name="Cuomo C.A."/>
            <person name="Wickes B.L."/>
        </authorList>
    </citation>
    <scope>NUCLEOTIDE SEQUENCE [LARGE SCALE GENOMIC DNA]</scope>
    <source>
        <strain evidence="3">RA 99-880 / ATCC MYA-4621 / FGSC 9543 / NRRL 43880</strain>
    </source>
</reference>
<keyword evidence="3" id="KW-1185">Reference proteome</keyword>
<evidence type="ECO:0000256" key="1">
    <source>
        <dbReference type="SAM" id="MobiDB-lite"/>
    </source>
</evidence>
<sequence>MTTNDVPNEHMHCFNITDGIPKYEPMDIEREVSDLLGSVNLEWHHCYQTSQKEANLKQQNETVELEHVSAKTENRVVKPKKKTQTKVRGPYRSYNPEQMQELLDLVIKHGLSARKAEFIVGIFERTAQHYVKQYKDNTEKRLSGQIKRTQRVGKFEPCHIEFLCSFFAKRPEAVLWLVDF</sequence>
<feature type="region of interest" description="Disordered" evidence="1">
    <location>
        <begin position="70"/>
        <end position="91"/>
    </location>
</feature>
<dbReference type="OrthoDB" id="2288271at2759"/>
<dbReference type="GeneID" id="93623201"/>